<keyword evidence="1" id="KW-0812">Transmembrane</keyword>
<accession>A0ABV7JPI1</accession>
<evidence type="ECO:0000256" key="1">
    <source>
        <dbReference type="SAM" id="Phobius"/>
    </source>
</evidence>
<dbReference type="Proteomes" id="UP001595526">
    <property type="component" value="Unassembled WGS sequence"/>
</dbReference>
<evidence type="ECO:0000313" key="2">
    <source>
        <dbReference type="EMBL" id="MFC3200010.1"/>
    </source>
</evidence>
<proteinExistence type="predicted"/>
<name>A0ABV7JPI1_9SPHI</name>
<evidence type="ECO:0000313" key="3">
    <source>
        <dbReference type="Proteomes" id="UP001595526"/>
    </source>
</evidence>
<protein>
    <submittedName>
        <fullName evidence="2">DUF748 domain-containing protein</fullName>
    </submittedName>
</protein>
<dbReference type="Pfam" id="PF05359">
    <property type="entry name" value="DUF748"/>
    <property type="match status" value="1"/>
</dbReference>
<gene>
    <name evidence="2" type="ORF">ACFOET_20485</name>
</gene>
<dbReference type="EMBL" id="JBHRTA010000062">
    <property type="protein sequence ID" value="MFC3200010.1"/>
    <property type="molecule type" value="Genomic_DNA"/>
</dbReference>
<keyword evidence="3" id="KW-1185">Reference proteome</keyword>
<dbReference type="InterPro" id="IPR008023">
    <property type="entry name" value="DUF748"/>
</dbReference>
<organism evidence="2 3">
    <name type="scientific">Parapedobacter deserti</name>
    <dbReference type="NCBI Taxonomy" id="1912957"/>
    <lineage>
        <taxon>Bacteria</taxon>
        <taxon>Pseudomonadati</taxon>
        <taxon>Bacteroidota</taxon>
        <taxon>Sphingobacteriia</taxon>
        <taxon>Sphingobacteriales</taxon>
        <taxon>Sphingobacteriaceae</taxon>
        <taxon>Parapedobacter</taxon>
    </lineage>
</organism>
<keyword evidence="1" id="KW-0472">Membrane</keyword>
<reference evidence="3" key="1">
    <citation type="journal article" date="2019" name="Int. J. Syst. Evol. Microbiol.">
        <title>The Global Catalogue of Microorganisms (GCM) 10K type strain sequencing project: providing services to taxonomists for standard genome sequencing and annotation.</title>
        <authorList>
            <consortium name="The Broad Institute Genomics Platform"/>
            <consortium name="The Broad Institute Genome Sequencing Center for Infectious Disease"/>
            <person name="Wu L."/>
            <person name="Ma J."/>
        </authorList>
    </citation>
    <scope>NUCLEOTIDE SEQUENCE [LARGE SCALE GENOMIC DNA]</scope>
    <source>
        <strain evidence="3">KCTC 52416</strain>
    </source>
</reference>
<comment type="caution">
    <text evidence="2">The sequence shown here is derived from an EMBL/GenBank/DDBJ whole genome shotgun (WGS) entry which is preliminary data.</text>
</comment>
<sequence>MDEHKHRKRWKWKKKHSIIAGVVVVIILFRLLLPTFVLRYANRALANLDGYYGQVADIDIALYRGAYQLDRLYLNKVDSASGEQARFFAVQRVDLSIAWHSLFRGALVGAMTFDAPELIFTKEKAEIDAVAKDTNDFRQLLKNFMPLRVDRFEVHNGSIRYTDSTASPIVDISLEKAHIVAENLKNTNREGEKLPSTIRADAQAYGGTLALDMRLNALAEQATFDLTAEIEGANLPELNDFFIAYGRFDISKGTFGLYSEFAADSGRYKGYAKPIIKDLEVVGLEDRNDSFFQRAKEAVVDLVGSILENPEEEQVATRIPIEGSFGQTDVLVWEAIWQILKNAFIEALMPSIDHAIDINSPKEVEGRKGVFDAN</sequence>
<feature type="transmembrane region" description="Helical" evidence="1">
    <location>
        <begin position="20"/>
        <end position="41"/>
    </location>
</feature>
<keyword evidence="1" id="KW-1133">Transmembrane helix</keyword>
<dbReference type="RefSeq" id="WP_379026185.1">
    <property type="nucleotide sequence ID" value="NZ_JBHRTA010000062.1"/>
</dbReference>